<organism evidence="2 3">
    <name type="scientific">Streptomyces chumphonensis</name>
    <dbReference type="NCBI Taxonomy" id="1214925"/>
    <lineage>
        <taxon>Bacteria</taxon>
        <taxon>Bacillati</taxon>
        <taxon>Actinomycetota</taxon>
        <taxon>Actinomycetes</taxon>
        <taxon>Kitasatosporales</taxon>
        <taxon>Streptomycetaceae</taxon>
        <taxon>Streptomyces</taxon>
    </lineage>
</organism>
<dbReference type="NCBIfam" id="TIGR03930">
    <property type="entry name" value="WXG100_ESAT6"/>
    <property type="match status" value="1"/>
</dbReference>
<evidence type="ECO:0000313" key="3">
    <source>
        <dbReference type="Proteomes" id="UP000632289"/>
    </source>
</evidence>
<dbReference type="AlphaFoldDB" id="A0A927F4S4"/>
<evidence type="ECO:0000256" key="1">
    <source>
        <dbReference type="RuleBase" id="RU362001"/>
    </source>
</evidence>
<dbReference type="InterPro" id="IPR010310">
    <property type="entry name" value="T7SS_ESAT-6-like"/>
</dbReference>
<gene>
    <name evidence="2" type="ORF">IF129_24790</name>
</gene>
<protein>
    <recommendedName>
        <fullName evidence="1">ESAT-6-like protein</fullName>
    </recommendedName>
</protein>
<accession>A0A927F4S4</accession>
<reference evidence="2" key="1">
    <citation type="submission" date="2020-09" db="EMBL/GenBank/DDBJ databases">
        <title>Secondary metabolite and genome analysis of marine Streptomyces chumphonensis KK1-2T.</title>
        <authorList>
            <person name="Phongsopitanun W."/>
            <person name="Kanchanasin P."/>
            <person name="Pittayakhajonwut P."/>
            <person name="Suwanborirux K."/>
            <person name="Tanasupawat S."/>
        </authorList>
    </citation>
    <scope>NUCLEOTIDE SEQUENCE</scope>
    <source>
        <strain evidence="2">KK1-2</strain>
    </source>
</reference>
<evidence type="ECO:0000313" key="2">
    <source>
        <dbReference type="EMBL" id="MBD3934767.1"/>
    </source>
</evidence>
<dbReference type="EMBL" id="JACXYU010000020">
    <property type="protein sequence ID" value="MBD3934767.1"/>
    <property type="molecule type" value="Genomic_DNA"/>
</dbReference>
<proteinExistence type="inferred from homology"/>
<dbReference type="RefSeq" id="WP_191212068.1">
    <property type="nucleotide sequence ID" value="NZ_BAABKL010000001.1"/>
</dbReference>
<comment type="caution">
    <text evidence="2">The sequence shown here is derived from an EMBL/GenBank/DDBJ whole genome shotgun (WGS) entry which is preliminary data.</text>
</comment>
<dbReference type="Gene3D" id="1.10.287.1060">
    <property type="entry name" value="ESAT-6-like"/>
    <property type="match status" value="1"/>
</dbReference>
<dbReference type="InterPro" id="IPR036689">
    <property type="entry name" value="ESAT-6-like_sf"/>
</dbReference>
<keyword evidence="3" id="KW-1185">Reference proteome</keyword>
<dbReference type="Proteomes" id="UP000632289">
    <property type="component" value="Unassembled WGS sequence"/>
</dbReference>
<sequence>MTIEVTYGTVTAAASDIRKAAGEIGTQLTTLQGRVANVVAGWDGEAKEAFHAKQRGWDQEVQGLKETLDAIATALDNSTAGYQGTDKRASLQFDF</sequence>
<dbReference type="SUPFAM" id="SSF140453">
    <property type="entry name" value="EsxAB dimer-like"/>
    <property type="match status" value="1"/>
</dbReference>
<comment type="similarity">
    <text evidence="1">Belongs to the WXG100 family.</text>
</comment>
<name>A0A927F4S4_9ACTN</name>
<dbReference type="Pfam" id="PF06013">
    <property type="entry name" value="WXG100"/>
    <property type="match status" value="1"/>
</dbReference>